<evidence type="ECO:0000256" key="1">
    <source>
        <dbReference type="PIRSR" id="PIRSR639069-1"/>
    </source>
</evidence>
<dbReference type="InterPro" id="IPR039069">
    <property type="entry name" value="CE7"/>
</dbReference>
<accession>A0A556QSR0</accession>
<protein>
    <submittedName>
        <fullName evidence="5">Acetylxylan esterase</fullName>
    </submittedName>
</protein>
<evidence type="ECO:0000259" key="4">
    <source>
        <dbReference type="Pfam" id="PF05448"/>
    </source>
</evidence>
<dbReference type="GO" id="GO:0052689">
    <property type="term" value="F:carboxylic ester hydrolase activity"/>
    <property type="evidence" value="ECO:0007669"/>
    <property type="project" value="TreeGrafter"/>
</dbReference>
<evidence type="ECO:0000256" key="2">
    <source>
        <dbReference type="PIRSR" id="PIRSR639069-2"/>
    </source>
</evidence>
<dbReference type="RefSeq" id="WP_144230190.1">
    <property type="nucleotide sequence ID" value="NZ_CBCRVV010000012.1"/>
</dbReference>
<dbReference type="InterPro" id="IPR008391">
    <property type="entry name" value="AXE1_dom"/>
</dbReference>
<keyword evidence="6" id="KW-1185">Reference proteome</keyword>
<feature type="active site" description="Charge relay system" evidence="1">
    <location>
        <position position="411"/>
    </location>
</feature>
<dbReference type="EMBL" id="VMBG01000001">
    <property type="protein sequence ID" value="TSJ79649.1"/>
    <property type="molecule type" value="Genomic_DNA"/>
</dbReference>
<dbReference type="Pfam" id="PF05448">
    <property type="entry name" value="AXE1"/>
    <property type="match status" value="1"/>
</dbReference>
<feature type="binding site" evidence="2">
    <location>
        <position position="208"/>
    </location>
    <ligand>
        <name>substrate</name>
    </ligand>
</feature>
<dbReference type="OrthoDB" id="9770528at2"/>
<dbReference type="SUPFAM" id="SSF53474">
    <property type="entry name" value="alpha/beta-Hydrolases"/>
    <property type="match status" value="1"/>
</dbReference>
<dbReference type="GO" id="GO:0005976">
    <property type="term" value="P:polysaccharide metabolic process"/>
    <property type="evidence" value="ECO:0007669"/>
    <property type="project" value="TreeGrafter"/>
</dbReference>
<reference evidence="5 6" key="1">
    <citation type="submission" date="2019-07" db="EMBL/GenBank/DDBJ databases">
        <title>Description of 53C-WASEF.</title>
        <authorList>
            <person name="Pitt A."/>
            <person name="Hahn M.W."/>
        </authorList>
    </citation>
    <scope>NUCLEOTIDE SEQUENCE [LARGE SCALE GENOMIC DNA]</scope>
    <source>
        <strain evidence="5 6">53C-WASEF</strain>
    </source>
</reference>
<feature type="chain" id="PRO_5021788673" evidence="3">
    <location>
        <begin position="27"/>
        <end position="443"/>
    </location>
</feature>
<feature type="domain" description="Acetyl xylan esterase" evidence="4">
    <location>
        <begin position="126"/>
        <end position="420"/>
    </location>
</feature>
<feature type="active site" description="Charge relay system" evidence="1">
    <location>
        <position position="382"/>
    </location>
</feature>
<dbReference type="PANTHER" id="PTHR40111">
    <property type="entry name" value="CEPHALOSPORIN-C DEACETYLASE"/>
    <property type="match status" value="1"/>
</dbReference>
<evidence type="ECO:0000256" key="3">
    <source>
        <dbReference type="SAM" id="SignalP"/>
    </source>
</evidence>
<feature type="signal peptide" evidence="3">
    <location>
        <begin position="1"/>
        <end position="26"/>
    </location>
</feature>
<dbReference type="Proteomes" id="UP000315648">
    <property type="component" value="Unassembled WGS sequence"/>
</dbReference>
<evidence type="ECO:0000313" key="5">
    <source>
        <dbReference type="EMBL" id="TSJ79649.1"/>
    </source>
</evidence>
<dbReference type="Gene3D" id="3.40.50.1820">
    <property type="entry name" value="alpha/beta hydrolase"/>
    <property type="match status" value="1"/>
</dbReference>
<dbReference type="InterPro" id="IPR029058">
    <property type="entry name" value="AB_hydrolase_fold"/>
</dbReference>
<gene>
    <name evidence="5" type="ORF">FPL22_10290</name>
</gene>
<dbReference type="PANTHER" id="PTHR40111:SF1">
    <property type="entry name" value="CEPHALOSPORIN-C DEACETYLASE"/>
    <property type="match status" value="1"/>
</dbReference>
<sequence length="443" mass="47407">MITLPRRFALRCLAPLFLVSQLWLSAAPVPTIVPDKAAGVYTPGETVSWTVNLKSEAGVPAPDLVYKIKKDGEVVVSEGKLDLSAGPVVLSSSRADAGVLIIQVMPPEKYALPLAVGGAIYAPDKIKPAAPEPADFDAFWKSKLAELAKVPVKPVLEKIPDAKNTAGVDYYKVTLDNIRGTKVRGQLARPSAEGKYPALLVVQFAGVYALDQNTVVSDAKSGWLTLNISAHDLPIDESPEFYKNLKDGALKNYIYIGSEDRETSYFLRMFLGCARAAEYLASRPDWDGKTLIVTGASQGGLQAFATAALSPKVTGLMAVVPAGCDNYAPRAGRAFGWPYWLSTWGPRDRDMKKVETTAGYFDGINFAARVKVPSLVAYGLADETSRPTGVAAAINVLKGTKEALILPLSNHHGTGGAQNAYFSRAAQWKKAVLTGKTLPPAAQ</sequence>
<evidence type="ECO:0000313" key="6">
    <source>
        <dbReference type="Proteomes" id="UP000315648"/>
    </source>
</evidence>
<feature type="active site" description="Nucleophile" evidence="1">
    <location>
        <position position="297"/>
    </location>
</feature>
<proteinExistence type="predicted"/>
<organism evidence="5 6">
    <name type="scientific">Rariglobus hedericola</name>
    <dbReference type="NCBI Taxonomy" id="2597822"/>
    <lineage>
        <taxon>Bacteria</taxon>
        <taxon>Pseudomonadati</taxon>
        <taxon>Verrucomicrobiota</taxon>
        <taxon>Opitutia</taxon>
        <taxon>Opitutales</taxon>
        <taxon>Opitutaceae</taxon>
        <taxon>Rariglobus</taxon>
    </lineage>
</organism>
<dbReference type="AlphaFoldDB" id="A0A556QSR0"/>
<comment type="caution">
    <text evidence="5">The sequence shown here is derived from an EMBL/GenBank/DDBJ whole genome shotgun (WGS) entry which is preliminary data.</text>
</comment>
<keyword evidence="3" id="KW-0732">Signal</keyword>
<name>A0A556QSR0_9BACT</name>